<feature type="transmembrane region" description="Helical" evidence="1">
    <location>
        <begin position="105"/>
        <end position="124"/>
    </location>
</feature>
<comment type="caution">
    <text evidence="2">The sequence shown here is derived from an EMBL/GenBank/DDBJ whole genome shotgun (WGS) entry which is preliminary data.</text>
</comment>
<sequence>MTDFNLWEILVICGAICGVMTFLLAVAGLLLAPIIIDRADNALSVLLPKSESLFKGWPVSIGRLATYGRLLLLRQWYQKRVFEGRPDRVAAVESAPAWIKGVTKWIYAPLMPLCALTLVFVGLMKLTE</sequence>
<dbReference type="Proteomes" id="UP000646745">
    <property type="component" value="Unassembled WGS sequence"/>
</dbReference>
<name>A0ABQ3EDL1_9GAMM</name>
<feature type="transmembrane region" description="Helical" evidence="1">
    <location>
        <begin position="9"/>
        <end position="36"/>
    </location>
</feature>
<accession>A0ABQ3EDL1</accession>
<protein>
    <submittedName>
        <fullName evidence="2">Uncharacterized protein</fullName>
    </submittedName>
</protein>
<evidence type="ECO:0000313" key="2">
    <source>
        <dbReference type="EMBL" id="GHB32999.1"/>
    </source>
</evidence>
<keyword evidence="3" id="KW-1185">Reference proteome</keyword>
<proteinExistence type="predicted"/>
<dbReference type="RefSeq" id="WP_189446013.1">
    <property type="nucleotide sequence ID" value="NZ_BMZI01000008.1"/>
</dbReference>
<gene>
    <name evidence="2" type="ORF">GCM10009038_34950</name>
</gene>
<reference evidence="3" key="1">
    <citation type="journal article" date="2019" name="Int. J. Syst. Evol. Microbiol.">
        <title>The Global Catalogue of Microorganisms (GCM) 10K type strain sequencing project: providing services to taxonomists for standard genome sequencing and annotation.</title>
        <authorList>
            <consortium name="The Broad Institute Genomics Platform"/>
            <consortium name="The Broad Institute Genome Sequencing Center for Infectious Disease"/>
            <person name="Wu L."/>
            <person name="Ma J."/>
        </authorList>
    </citation>
    <scope>NUCLEOTIDE SEQUENCE [LARGE SCALE GENOMIC DNA]</scope>
    <source>
        <strain evidence="3">KCTC 32998</strain>
    </source>
</reference>
<organism evidence="2 3">
    <name type="scientific">Salinicola rhizosphaerae</name>
    <dbReference type="NCBI Taxonomy" id="1443141"/>
    <lineage>
        <taxon>Bacteria</taxon>
        <taxon>Pseudomonadati</taxon>
        <taxon>Pseudomonadota</taxon>
        <taxon>Gammaproteobacteria</taxon>
        <taxon>Oceanospirillales</taxon>
        <taxon>Halomonadaceae</taxon>
        <taxon>Salinicola</taxon>
    </lineage>
</organism>
<keyword evidence="1" id="KW-0812">Transmembrane</keyword>
<keyword evidence="1" id="KW-0472">Membrane</keyword>
<keyword evidence="1" id="KW-1133">Transmembrane helix</keyword>
<evidence type="ECO:0000256" key="1">
    <source>
        <dbReference type="SAM" id="Phobius"/>
    </source>
</evidence>
<dbReference type="EMBL" id="BMZI01000008">
    <property type="protein sequence ID" value="GHB32999.1"/>
    <property type="molecule type" value="Genomic_DNA"/>
</dbReference>
<evidence type="ECO:0000313" key="3">
    <source>
        <dbReference type="Proteomes" id="UP000646745"/>
    </source>
</evidence>